<proteinExistence type="predicted"/>
<dbReference type="Proteomes" id="UP000499080">
    <property type="component" value="Unassembled WGS sequence"/>
</dbReference>
<gene>
    <name evidence="2" type="ORF">AVEN_222714_1</name>
</gene>
<keyword evidence="3" id="KW-1185">Reference proteome</keyword>
<feature type="region of interest" description="Disordered" evidence="1">
    <location>
        <begin position="16"/>
        <end position="51"/>
    </location>
</feature>
<dbReference type="EMBL" id="BGPR01000042">
    <property type="protein sequence ID" value="GBL85239.1"/>
    <property type="molecule type" value="Genomic_DNA"/>
</dbReference>
<protein>
    <submittedName>
        <fullName evidence="2">Uncharacterized protein</fullName>
    </submittedName>
</protein>
<dbReference type="AlphaFoldDB" id="A0A4Y2B1C2"/>
<organism evidence="2 3">
    <name type="scientific">Araneus ventricosus</name>
    <name type="common">Orbweaver spider</name>
    <name type="synonym">Epeira ventricosa</name>
    <dbReference type="NCBI Taxonomy" id="182803"/>
    <lineage>
        <taxon>Eukaryota</taxon>
        <taxon>Metazoa</taxon>
        <taxon>Ecdysozoa</taxon>
        <taxon>Arthropoda</taxon>
        <taxon>Chelicerata</taxon>
        <taxon>Arachnida</taxon>
        <taxon>Araneae</taxon>
        <taxon>Araneomorphae</taxon>
        <taxon>Entelegynae</taxon>
        <taxon>Araneoidea</taxon>
        <taxon>Araneidae</taxon>
        <taxon>Araneus</taxon>
    </lineage>
</organism>
<feature type="compositionally biased region" description="Basic and acidic residues" evidence="1">
    <location>
        <begin position="16"/>
        <end position="27"/>
    </location>
</feature>
<sequence>MKCFWLVYDKETRVVRDSETRRDERKPNAGKKIRVPTAPSTTEPSKGRQLPALGISSLGTYLGARRDLYSQSHLQESCPLLTPSPRW</sequence>
<evidence type="ECO:0000313" key="3">
    <source>
        <dbReference type="Proteomes" id="UP000499080"/>
    </source>
</evidence>
<accession>A0A4Y2B1C2</accession>
<evidence type="ECO:0000256" key="1">
    <source>
        <dbReference type="SAM" id="MobiDB-lite"/>
    </source>
</evidence>
<reference evidence="2 3" key="1">
    <citation type="journal article" date="2019" name="Sci. Rep.">
        <title>Orb-weaving spider Araneus ventricosus genome elucidates the spidroin gene catalogue.</title>
        <authorList>
            <person name="Kono N."/>
            <person name="Nakamura H."/>
            <person name="Ohtoshi R."/>
            <person name="Moran D.A.P."/>
            <person name="Shinohara A."/>
            <person name="Yoshida Y."/>
            <person name="Fujiwara M."/>
            <person name="Mori M."/>
            <person name="Tomita M."/>
            <person name="Arakawa K."/>
        </authorList>
    </citation>
    <scope>NUCLEOTIDE SEQUENCE [LARGE SCALE GENOMIC DNA]</scope>
</reference>
<name>A0A4Y2B1C2_ARAVE</name>
<comment type="caution">
    <text evidence="2">The sequence shown here is derived from an EMBL/GenBank/DDBJ whole genome shotgun (WGS) entry which is preliminary data.</text>
</comment>
<evidence type="ECO:0000313" key="2">
    <source>
        <dbReference type="EMBL" id="GBL85239.1"/>
    </source>
</evidence>